<keyword evidence="2" id="KW-1185">Reference proteome</keyword>
<sequence length="154" mass="16818">MEFSSSYFFVIGSRATCWKGLLTSFRERGKKRARGHSTLYQGRGAPLVVEGHYRFRSCAAKSEDLETVIGDIVSWTHDQIVIPVGISRDEGGWPSPSPSSVSTEFRFEKGGAGKPQGNAAGNCVSGIEVNASPLQVQGWRSDLQHTVTGWVSQR</sequence>
<organism evidence="1 2">
    <name type="scientific">Caerostris extrusa</name>
    <name type="common">Bark spider</name>
    <name type="synonym">Caerostris bankana</name>
    <dbReference type="NCBI Taxonomy" id="172846"/>
    <lineage>
        <taxon>Eukaryota</taxon>
        <taxon>Metazoa</taxon>
        <taxon>Ecdysozoa</taxon>
        <taxon>Arthropoda</taxon>
        <taxon>Chelicerata</taxon>
        <taxon>Arachnida</taxon>
        <taxon>Araneae</taxon>
        <taxon>Araneomorphae</taxon>
        <taxon>Entelegynae</taxon>
        <taxon>Araneoidea</taxon>
        <taxon>Araneidae</taxon>
        <taxon>Caerostris</taxon>
    </lineage>
</organism>
<dbReference type="AlphaFoldDB" id="A0AAV4QBY9"/>
<evidence type="ECO:0000313" key="2">
    <source>
        <dbReference type="Proteomes" id="UP001054945"/>
    </source>
</evidence>
<reference evidence="1 2" key="1">
    <citation type="submission" date="2021-06" db="EMBL/GenBank/DDBJ databases">
        <title>Caerostris extrusa draft genome.</title>
        <authorList>
            <person name="Kono N."/>
            <person name="Arakawa K."/>
        </authorList>
    </citation>
    <scope>NUCLEOTIDE SEQUENCE [LARGE SCALE GENOMIC DNA]</scope>
</reference>
<protein>
    <submittedName>
        <fullName evidence="1">Uncharacterized protein</fullName>
    </submittedName>
</protein>
<name>A0AAV4QBY9_CAEEX</name>
<evidence type="ECO:0000313" key="1">
    <source>
        <dbReference type="EMBL" id="GIY06224.1"/>
    </source>
</evidence>
<dbReference type="Proteomes" id="UP001054945">
    <property type="component" value="Unassembled WGS sequence"/>
</dbReference>
<comment type="caution">
    <text evidence="1">The sequence shown here is derived from an EMBL/GenBank/DDBJ whole genome shotgun (WGS) entry which is preliminary data.</text>
</comment>
<proteinExistence type="predicted"/>
<dbReference type="EMBL" id="BPLR01005937">
    <property type="protein sequence ID" value="GIY06224.1"/>
    <property type="molecule type" value="Genomic_DNA"/>
</dbReference>
<accession>A0AAV4QBY9</accession>
<gene>
    <name evidence="1" type="ORF">CEXT_41161</name>
</gene>